<organism evidence="3 4">
    <name type="scientific">Rhizobium lusitanum</name>
    <dbReference type="NCBI Taxonomy" id="293958"/>
    <lineage>
        <taxon>Bacteria</taxon>
        <taxon>Pseudomonadati</taxon>
        <taxon>Pseudomonadota</taxon>
        <taxon>Alphaproteobacteria</taxon>
        <taxon>Hyphomicrobiales</taxon>
        <taxon>Rhizobiaceae</taxon>
        <taxon>Rhizobium/Agrobacterium group</taxon>
        <taxon>Rhizobium</taxon>
    </lineage>
</organism>
<dbReference type="RefSeq" id="WP_163986147.1">
    <property type="nucleotide sequence ID" value="NZ_WUEY01000003.1"/>
</dbReference>
<evidence type="ECO:0000256" key="2">
    <source>
        <dbReference type="SAM" id="Phobius"/>
    </source>
</evidence>
<evidence type="ECO:0000313" key="3">
    <source>
        <dbReference type="EMBL" id="NEI69715.1"/>
    </source>
</evidence>
<comment type="caution">
    <text evidence="3">The sequence shown here is derived from an EMBL/GenBank/DDBJ whole genome shotgun (WGS) entry which is preliminary data.</text>
</comment>
<evidence type="ECO:0000256" key="1">
    <source>
        <dbReference type="SAM" id="Coils"/>
    </source>
</evidence>
<dbReference type="PANTHER" id="PTHR32309">
    <property type="entry name" value="TYROSINE-PROTEIN KINASE"/>
    <property type="match status" value="1"/>
</dbReference>
<dbReference type="Proteomes" id="UP000483035">
    <property type="component" value="Unassembled WGS sequence"/>
</dbReference>
<keyword evidence="2" id="KW-1133">Transmembrane helix</keyword>
<feature type="transmembrane region" description="Helical" evidence="2">
    <location>
        <begin position="392"/>
        <end position="413"/>
    </location>
</feature>
<keyword evidence="2" id="KW-0472">Membrane</keyword>
<dbReference type="GO" id="GO:0004713">
    <property type="term" value="F:protein tyrosine kinase activity"/>
    <property type="evidence" value="ECO:0007669"/>
    <property type="project" value="TreeGrafter"/>
</dbReference>
<dbReference type="EMBL" id="WUEY01000003">
    <property type="protein sequence ID" value="NEI69715.1"/>
    <property type="molecule type" value="Genomic_DNA"/>
</dbReference>
<gene>
    <name evidence="3" type="ORF">GR212_09070</name>
</gene>
<feature type="coiled-coil region" evidence="1">
    <location>
        <begin position="229"/>
        <end position="256"/>
    </location>
</feature>
<feature type="coiled-coil region" evidence="1">
    <location>
        <begin position="301"/>
        <end position="328"/>
    </location>
</feature>
<accession>A0A6L9U1B9</accession>
<evidence type="ECO:0000313" key="4">
    <source>
        <dbReference type="Proteomes" id="UP000483035"/>
    </source>
</evidence>
<dbReference type="InterPro" id="IPR050445">
    <property type="entry name" value="Bact_polysacc_biosynth/exp"/>
</dbReference>
<name>A0A6L9U1B9_9HYPH</name>
<sequence>MAQDSGNTSKAVELTATKQSREVAARLSVTARKLRFSTSRRSQLFKAVGLRPRPLEQVIQKVSLLSAVLLLVVPNLASIYYFTCVASDQYQSEARFTVRSSSPALGKNQLAKVTGLPTTQIVQDTQIVTNFIQSKDMLTALEGKIDLRKIYGDSSIDPIARLKKDASSEKLLDYWEDIVSVKVDANSGIVTVKLRAFSAADSQRVLEAVVEASEGAVNEVNNRIWRDVITTAQTNLDNAKNQLQTAREHLLSARNQSGVLSVEGSSTILSTLISTVQTERIGLQQKYDAMLGTVSADAPQMRILKREIDSKQKQLDQLNSQIAGQNKSEQNLADVSVDLSQRELEQSLAEQQFATSMKTLEQVQFVSKQQLLYLDTFLAPSLPDEAEYPKRALWIGVILAASLAIWGIVVGVLSNIRSRLT</sequence>
<keyword evidence="1" id="KW-0175">Coiled coil</keyword>
<dbReference type="GO" id="GO:0005886">
    <property type="term" value="C:plasma membrane"/>
    <property type="evidence" value="ECO:0007669"/>
    <property type="project" value="TreeGrafter"/>
</dbReference>
<dbReference type="PANTHER" id="PTHR32309:SF13">
    <property type="entry name" value="FERRIC ENTEROBACTIN TRANSPORT PROTEIN FEPE"/>
    <property type="match status" value="1"/>
</dbReference>
<proteinExistence type="predicted"/>
<keyword evidence="2" id="KW-0812">Transmembrane</keyword>
<dbReference type="AlphaFoldDB" id="A0A6L9U1B9"/>
<reference evidence="3 4" key="1">
    <citation type="submission" date="2019-12" db="EMBL/GenBank/DDBJ databases">
        <title>Rhizobium genotypes associated with high levels of biological nitrogen fixation by grain legumes in a temperate-maritime cropping system.</title>
        <authorList>
            <person name="Maluk M."/>
            <person name="Francesc Ferrando Molina F."/>
            <person name="Lopez Del Egido L."/>
            <person name="Lafos M."/>
            <person name="Langarica-Fuentes A."/>
            <person name="Gebre Yohannes G."/>
            <person name="Young M.W."/>
            <person name="Martin P."/>
            <person name="Gantlett R."/>
            <person name="Kenicer G."/>
            <person name="Hawes C."/>
            <person name="Begg G.S."/>
            <person name="Quilliam R.S."/>
            <person name="Squire G.R."/>
            <person name="Poole P.S."/>
            <person name="Young P.W."/>
            <person name="Iannetta P.M."/>
            <person name="James E.K."/>
        </authorList>
    </citation>
    <scope>NUCLEOTIDE SEQUENCE [LARGE SCALE GENOMIC DNA]</scope>
    <source>
        <strain evidence="3 4">JHI1118</strain>
    </source>
</reference>
<protein>
    <submittedName>
        <fullName evidence="3">Capsule biosynthesis protein</fullName>
    </submittedName>
</protein>